<dbReference type="InterPro" id="IPR018728">
    <property type="entry name" value="DUF2268"/>
</dbReference>
<comment type="caution">
    <text evidence="2">The sequence shown here is derived from an EMBL/GenBank/DDBJ whole genome shotgun (WGS) entry which is preliminary data.</text>
</comment>
<keyword evidence="3" id="KW-1185">Reference proteome</keyword>
<dbReference type="RefSeq" id="WP_047942459.1">
    <property type="nucleotide sequence ID" value="NZ_LDPH01000010.1"/>
</dbReference>
<dbReference type="Proteomes" id="UP000036045">
    <property type="component" value="Unassembled WGS sequence"/>
</dbReference>
<name>A0A0J1IJN5_NIACI</name>
<feature type="domain" description="DUF2268" evidence="1">
    <location>
        <begin position="65"/>
        <end position="250"/>
    </location>
</feature>
<evidence type="ECO:0000259" key="1">
    <source>
        <dbReference type="Pfam" id="PF10026"/>
    </source>
</evidence>
<organism evidence="2 3">
    <name type="scientific">Niallia circulans</name>
    <name type="common">Bacillus circulans</name>
    <dbReference type="NCBI Taxonomy" id="1397"/>
    <lineage>
        <taxon>Bacteria</taxon>
        <taxon>Bacillati</taxon>
        <taxon>Bacillota</taxon>
        <taxon>Bacilli</taxon>
        <taxon>Bacillales</taxon>
        <taxon>Bacillaceae</taxon>
        <taxon>Niallia</taxon>
    </lineage>
</organism>
<evidence type="ECO:0000313" key="3">
    <source>
        <dbReference type="Proteomes" id="UP000036045"/>
    </source>
</evidence>
<sequence>MGVIKTNKWLEDNFYEPTTICAHFQSAFDGDKPQNIYRYLMRFGMYKPSRHSRQAFEKMKEQDTWNKLERIFSKYKKKWKGPDIPIYVFPFQSSWRGEENKSGVSFPDQLFLFIGDVENEKELEALFIHEYHHVCRIHYQKKAIEDYTLLDSIIMEGLAELAVKENCGEAYNATWCYLYDEEEIKQFWETELKEYLHVKKTEEKHDDLLYGYRRYPRLIGYNTGFYLVNSLHSKHKILEKDYFTIKSEDFL</sequence>
<dbReference type="PATRIC" id="fig|1397.4.peg.593"/>
<proteinExistence type="predicted"/>
<accession>A0A0J1IJN5</accession>
<dbReference type="AlphaFoldDB" id="A0A0J1IJN5"/>
<evidence type="ECO:0000313" key="2">
    <source>
        <dbReference type="EMBL" id="KLV26169.1"/>
    </source>
</evidence>
<gene>
    <name evidence="2" type="ORF">ABW02_12455</name>
</gene>
<dbReference type="Pfam" id="PF10026">
    <property type="entry name" value="DUF2268"/>
    <property type="match status" value="1"/>
</dbReference>
<dbReference type="EMBL" id="LDPH01000010">
    <property type="protein sequence ID" value="KLV26169.1"/>
    <property type="molecule type" value="Genomic_DNA"/>
</dbReference>
<reference evidence="2 3" key="1">
    <citation type="submission" date="2015-05" db="EMBL/GenBank/DDBJ databases">
        <title>Whole genome sequence and identification of bacterial endophytes from Costus igneus.</title>
        <authorList>
            <person name="Lee Y.P."/>
            <person name="Gan H.M."/>
            <person name="Eng W."/>
            <person name="Wheatley M.S."/>
            <person name="Caraballo A."/>
            <person name="Polter S."/>
            <person name="Savka M.A."/>
            <person name="Hudson A.O."/>
        </authorList>
    </citation>
    <scope>NUCLEOTIDE SEQUENCE [LARGE SCALE GENOMIC DNA]</scope>
    <source>
        <strain evidence="2 3">RIT379</strain>
    </source>
</reference>
<protein>
    <recommendedName>
        <fullName evidence="1">DUF2268 domain-containing protein</fullName>
    </recommendedName>
</protein>
<dbReference type="OrthoDB" id="2449457at2"/>